<evidence type="ECO:0000256" key="2">
    <source>
        <dbReference type="ARBA" id="ARBA00010185"/>
    </source>
</evidence>
<keyword evidence="5 13" id="KW-0808">Transferase</keyword>
<dbReference type="AlphaFoldDB" id="A0A6A3E4Z1"/>
<dbReference type="Proteomes" id="UP000433483">
    <property type="component" value="Unassembled WGS sequence"/>
</dbReference>
<evidence type="ECO:0000313" key="34">
    <source>
        <dbReference type="Proteomes" id="UP000488956"/>
    </source>
</evidence>
<evidence type="ECO:0000256" key="11">
    <source>
        <dbReference type="ARBA" id="ARBA00023209"/>
    </source>
</evidence>
<dbReference type="EMBL" id="QXFZ01001844">
    <property type="protein sequence ID" value="KAE9084159.1"/>
    <property type="molecule type" value="Genomic_DNA"/>
</dbReference>
<keyword evidence="12" id="KW-1208">Phospholipid metabolism</keyword>
<dbReference type="EMBL" id="QXFX01001839">
    <property type="protein sequence ID" value="KAE9084049.1"/>
    <property type="molecule type" value="Genomic_DNA"/>
</dbReference>
<dbReference type="EMBL" id="QXGC01001681">
    <property type="protein sequence ID" value="KAE9198054.1"/>
    <property type="molecule type" value="Genomic_DNA"/>
</dbReference>
<evidence type="ECO:0000256" key="10">
    <source>
        <dbReference type="ARBA" id="ARBA00023136"/>
    </source>
</evidence>
<evidence type="ECO:0000313" key="33">
    <source>
        <dbReference type="Proteomes" id="UP000486351"/>
    </source>
</evidence>
<dbReference type="InterPro" id="IPR000374">
    <property type="entry name" value="PC_trans"/>
</dbReference>
<dbReference type="EMBL" id="QXFY01001797">
    <property type="protein sequence ID" value="KAE9309273.1"/>
    <property type="molecule type" value="Genomic_DNA"/>
</dbReference>
<dbReference type="EC" id="2.7.7.41" evidence="13"/>
<keyword evidence="6 13" id="KW-0812">Transmembrane</keyword>
<evidence type="ECO:0000313" key="16">
    <source>
        <dbReference type="EMBL" id="KAE8985428.1"/>
    </source>
</evidence>
<dbReference type="GO" id="GO:0016024">
    <property type="term" value="P:CDP-diacylglycerol biosynthetic process"/>
    <property type="evidence" value="ECO:0007669"/>
    <property type="project" value="UniProtKB-UniPathway"/>
</dbReference>
<dbReference type="Pfam" id="PF01148">
    <property type="entry name" value="CTP_transf_1"/>
    <property type="match status" value="1"/>
</dbReference>
<feature type="transmembrane region" description="Helical" evidence="14">
    <location>
        <begin position="165"/>
        <end position="183"/>
    </location>
</feature>
<dbReference type="OrthoDB" id="10260889at2759"/>
<evidence type="ECO:0000256" key="3">
    <source>
        <dbReference type="ARBA" id="ARBA00022475"/>
    </source>
</evidence>
<dbReference type="Proteomes" id="UP000486351">
    <property type="component" value="Unassembled WGS sequence"/>
</dbReference>
<proteinExistence type="inferred from homology"/>
<evidence type="ECO:0000256" key="13">
    <source>
        <dbReference type="RuleBase" id="RU003938"/>
    </source>
</evidence>
<reference evidence="25 26" key="1">
    <citation type="submission" date="2018-08" db="EMBL/GenBank/DDBJ databases">
        <title>Genomic investigation of the strawberry pathogen Phytophthora fragariae indicates pathogenicity is determined by transcriptional variation in three key races.</title>
        <authorList>
            <person name="Adams T.M."/>
            <person name="Armitage A.D."/>
            <person name="Sobczyk M.K."/>
            <person name="Bates H.J."/>
            <person name="Dunwell J.M."/>
            <person name="Nellist C.F."/>
            <person name="Harrison R.J."/>
        </authorList>
    </citation>
    <scope>NUCLEOTIDE SEQUENCE [LARGE SCALE GENOMIC DNA]</scope>
    <source>
        <strain evidence="23 27">A4</strain>
        <strain evidence="21 28">BC-1</strain>
        <strain evidence="22 32">BC-23</strain>
        <strain evidence="20 26">NOV-27</strain>
        <strain evidence="19 29">NOV-5</strain>
        <strain evidence="18 30">NOV-71</strain>
        <strain evidence="24 33">NOV-77</strain>
        <strain evidence="15 25">NOV-9</strain>
        <strain evidence="17 34">ONT-3</strain>
        <strain evidence="16 31">SCRP245</strain>
    </source>
</reference>
<feature type="transmembrane region" description="Helical" evidence="14">
    <location>
        <begin position="130"/>
        <end position="153"/>
    </location>
</feature>
<evidence type="ECO:0000256" key="7">
    <source>
        <dbReference type="ARBA" id="ARBA00022695"/>
    </source>
</evidence>
<evidence type="ECO:0000313" key="15">
    <source>
        <dbReference type="EMBL" id="KAE8926831.1"/>
    </source>
</evidence>
<evidence type="ECO:0000256" key="9">
    <source>
        <dbReference type="ARBA" id="ARBA00023098"/>
    </source>
</evidence>
<comment type="pathway">
    <text evidence="13">Phospholipid metabolism; CDP-diacylglycerol biosynthesis; CDP-diacylglycerol from sn-glycerol 3-phosphate: step 3/3.</text>
</comment>
<feature type="transmembrane region" description="Helical" evidence="14">
    <location>
        <begin position="47"/>
        <end position="68"/>
    </location>
</feature>
<keyword evidence="11" id="KW-0594">Phospholipid biosynthesis</keyword>
<sequence>MRYFGGHEARASVCVAAVVCVLSSAAFLLTVQWIQGLQATEFYTYRWYFAVLTGFVAGLCACMTPDWQCAVVTLVHYLIFVLLTMHSAACISTTGVTCDLAVSKRQIFLGGVVVILTFRCSFAGDGVGAFVAFLLDVLGLVYIIGPLSVLVAFVDDNHRSLYRKLLIALLYVVWASDSGAYLVGKTLAHFHYKCYHTLAPHLSENKDYEGTIGAIVFGVVAMAAASEMLNLPGSIGTKVGCSVLAVLFGRLGDLFESLLKRAAGVKDSGSLIPGHGGVLDRIDSLMFATIVFSRYYALHS</sequence>
<comment type="catalytic activity">
    <reaction evidence="13">
        <text>a 1,2-diacyl-sn-glycero-3-phosphate + CTP + H(+) = a CDP-1,2-diacyl-sn-glycerol + diphosphate</text>
        <dbReference type="Rhea" id="RHEA:16229"/>
        <dbReference type="ChEBI" id="CHEBI:15378"/>
        <dbReference type="ChEBI" id="CHEBI:33019"/>
        <dbReference type="ChEBI" id="CHEBI:37563"/>
        <dbReference type="ChEBI" id="CHEBI:58332"/>
        <dbReference type="ChEBI" id="CHEBI:58608"/>
        <dbReference type="EC" id="2.7.7.41"/>
    </reaction>
</comment>
<dbReference type="EMBL" id="QXFW01001817">
    <property type="protein sequence ID" value="KAE8985428.1"/>
    <property type="molecule type" value="Genomic_DNA"/>
</dbReference>
<evidence type="ECO:0000313" key="26">
    <source>
        <dbReference type="Proteomes" id="UP000433483"/>
    </source>
</evidence>
<dbReference type="Proteomes" id="UP000460718">
    <property type="component" value="Unassembled WGS sequence"/>
</dbReference>
<evidence type="ECO:0000313" key="18">
    <source>
        <dbReference type="EMBL" id="KAE9084159.1"/>
    </source>
</evidence>
<dbReference type="UniPathway" id="UPA00557">
    <property type="reaction ID" value="UER00614"/>
</dbReference>
<feature type="transmembrane region" description="Helical" evidence="14">
    <location>
        <begin position="107"/>
        <end position="124"/>
    </location>
</feature>
<keyword evidence="10 14" id="KW-0472">Membrane</keyword>
<comment type="similarity">
    <text evidence="2 13">Belongs to the CDS family.</text>
</comment>
<keyword evidence="7 13" id="KW-0548">Nucleotidyltransferase</keyword>
<accession>A0A6A3E4Z1</accession>
<evidence type="ECO:0000313" key="25">
    <source>
        <dbReference type="Proteomes" id="UP000429523"/>
    </source>
</evidence>
<evidence type="ECO:0000313" key="27">
    <source>
        <dbReference type="Proteomes" id="UP000437068"/>
    </source>
</evidence>
<dbReference type="Proteomes" id="UP000437068">
    <property type="component" value="Unassembled WGS sequence"/>
</dbReference>
<evidence type="ECO:0000313" key="24">
    <source>
        <dbReference type="EMBL" id="KAE9309273.1"/>
    </source>
</evidence>
<evidence type="ECO:0000313" key="28">
    <source>
        <dbReference type="Proteomes" id="UP000440367"/>
    </source>
</evidence>
<evidence type="ECO:0000313" key="31">
    <source>
        <dbReference type="Proteomes" id="UP000460718"/>
    </source>
</evidence>
<comment type="subcellular location">
    <subcellularLocation>
        <location evidence="1">Cell membrane</location>
        <topology evidence="1">Multi-pass membrane protein</topology>
    </subcellularLocation>
</comment>
<comment type="caution">
    <text evidence="15">The sequence shown here is derived from an EMBL/GenBank/DDBJ whole genome shotgun (WGS) entry which is preliminary data.</text>
</comment>
<evidence type="ECO:0000313" key="20">
    <source>
        <dbReference type="EMBL" id="KAE9184465.1"/>
    </source>
</evidence>
<name>A0A6A3E4Z1_9STRA</name>
<dbReference type="Proteomes" id="UP000488956">
    <property type="component" value="Unassembled WGS sequence"/>
</dbReference>
<feature type="transmembrane region" description="Helical" evidence="14">
    <location>
        <begin position="74"/>
        <end position="95"/>
    </location>
</feature>
<dbReference type="PANTHER" id="PTHR46382">
    <property type="entry name" value="PHOSPHATIDATE CYTIDYLYLTRANSFERASE"/>
    <property type="match status" value="1"/>
</dbReference>
<dbReference type="Proteomes" id="UP000429523">
    <property type="component" value="Unassembled WGS sequence"/>
</dbReference>
<feature type="transmembrane region" description="Helical" evidence="14">
    <location>
        <begin position="15"/>
        <end position="35"/>
    </location>
</feature>
<evidence type="ECO:0000313" key="29">
    <source>
        <dbReference type="Proteomes" id="UP000440732"/>
    </source>
</evidence>
<gene>
    <name evidence="23" type="ORF">PF001_g21603</name>
    <name evidence="21" type="ORF">PF002_g22781</name>
    <name evidence="22" type="ORF">PF004_g19659</name>
    <name evidence="20" type="ORF">PF005_g21665</name>
    <name evidence="19" type="ORF">PF006_g20721</name>
    <name evidence="18" type="ORF">PF007_g21624</name>
    <name evidence="24" type="ORF">PF008_g20742</name>
    <name evidence="15" type="ORF">PF009_g22986</name>
    <name evidence="17" type="ORF">PF010_g20990</name>
    <name evidence="16" type="ORF">PF011_g20393</name>
</gene>
<dbReference type="Proteomes" id="UP000476176">
    <property type="component" value="Unassembled WGS sequence"/>
</dbReference>
<organism evidence="15 25">
    <name type="scientific">Phytophthora fragariae</name>
    <dbReference type="NCBI Taxonomy" id="53985"/>
    <lineage>
        <taxon>Eukaryota</taxon>
        <taxon>Sar</taxon>
        <taxon>Stramenopiles</taxon>
        <taxon>Oomycota</taxon>
        <taxon>Peronosporomycetes</taxon>
        <taxon>Peronosporales</taxon>
        <taxon>Peronosporaceae</taxon>
        <taxon>Phytophthora</taxon>
    </lineage>
</organism>
<dbReference type="EMBL" id="QXGD01001881">
    <property type="protein sequence ID" value="KAE9197333.1"/>
    <property type="molecule type" value="Genomic_DNA"/>
</dbReference>
<evidence type="ECO:0000256" key="4">
    <source>
        <dbReference type="ARBA" id="ARBA00022516"/>
    </source>
</evidence>
<dbReference type="EMBL" id="QXGA01001834">
    <property type="protein sequence ID" value="KAE9109208.1"/>
    <property type="molecule type" value="Genomic_DNA"/>
</dbReference>
<evidence type="ECO:0000256" key="6">
    <source>
        <dbReference type="ARBA" id="ARBA00022692"/>
    </source>
</evidence>
<evidence type="ECO:0000313" key="32">
    <source>
        <dbReference type="Proteomes" id="UP000476176"/>
    </source>
</evidence>
<evidence type="ECO:0000313" key="22">
    <source>
        <dbReference type="EMBL" id="KAE9198054.1"/>
    </source>
</evidence>
<dbReference type="EMBL" id="QXGB01001868">
    <property type="protein sequence ID" value="KAE9184465.1"/>
    <property type="molecule type" value="Genomic_DNA"/>
</dbReference>
<keyword evidence="4" id="KW-0444">Lipid biosynthesis</keyword>
<dbReference type="Proteomes" id="UP000440732">
    <property type="component" value="Unassembled WGS sequence"/>
</dbReference>
<dbReference type="GO" id="GO:0005886">
    <property type="term" value="C:plasma membrane"/>
    <property type="evidence" value="ECO:0007669"/>
    <property type="project" value="UniProtKB-SubCell"/>
</dbReference>
<keyword evidence="26" id="KW-1185">Reference proteome</keyword>
<evidence type="ECO:0000313" key="17">
    <source>
        <dbReference type="EMBL" id="KAE9084049.1"/>
    </source>
</evidence>
<evidence type="ECO:0000313" key="19">
    <source>
        <dbReference type="EMBL" id="KAE9109208.1"/>
    </source>
</evidence>
<dbReference type="EMBL" id="QXGE01001987">
    <property type="protein sequence ID" value="KAE9286096.1"/>
    <property type="molecule type" value="Genomic_DNA"/>
</dbReference>
<evidence type="ECO:0000313" key="30">
    <source>
        <dbReference type="Proteomes" id="UP000441208"/>
    </source>
</evidence>
<evidence type="ECO:0000256" key="8">
    <source>
        <dbReference type="ARBA" id="ARBA00022989"/>
    </source>
</evidence>
<dbReference type="PANTHER" id="PTHR46382:SF1">
    <property type="entry name" value="PHOSPHATIDATE CYTIDYLYLTRANSFERASE"/>
    <property type="match status" value="1"/>
</dbReference>
<evidence type="ECO:0000256" key="14">
    <source>
        <dbReference type="SAM" id="Phobius"/>
    </source>
</evidence>
<dbReference type="EMBL" id="QXGF01001963">
    <property type="protein sequence ID" value="KAE8926831.1"/>
    <property type="molecule type" value="Genomic_DNA"/>
</dbReference>
<keyword evidence="9" id="KW-0443">Lipid metabolism</keyword>
<dbReference type="Proteomes" id="UP000440367">
    <property type="component" value="Unassembled WGS sequence"/>
</dbReference>
<evidence type="ECO:0000256" key="12">
    <source>
        <dbReference type="ARBA" id="ARBA00023264"/>
    </source>
</evidence>
<dbReference type="PROSITE" id="PS01315">
    <property type="entry name" value="CDS"/>
    <property type="match status" value="1"/>
</dbReference>
<evidence type="ECO:0000313" key="23">
    <source>
        <dbReference type="EMBL" id="KAE9286096.1"/>
    </source>
</evidence>
<protein>
    <recommendedName>
        <fullName evidence="13">Phosphatidate cytidylyltransferase</fullName>
        <ecNumber evidence="13">2.7.7.41</ecNumber>
    </recommendedName>
</protein>
<keyword evidence="3" id="KW-1003">Cell membrane</keyword>
<dbReference type="GO" id="GO:0004605">
    <property type="term" value="F:phosphatidate cytidylyltransferase activity"/>
    <property type="evidence" value="ECO:0007669"/>
    <property type="project" value="UniProtKB-EC"/>
</dbReference>
<evidence type="ECO:0000313" key="21">
    <source>
        <dbReference type="EMBL" id="KAE9197333.1"/>
    </source>
</evidence>
<evidence type="ECO:0000256" key="1">
    <source>
        <dbReference type="ARBA" id="ARBA00004651"/>
    </source>
</evidence>
<keyword evidence="8 14" id="KW-1133">Transmembrane helix</keyword>
<evidence type="ECO:0000256" key="5">
    <source>
        <dbReference type="ARBA" id="ARBA00022679"/>
    </source>
</evidence>
<dbReference type="Proteomes" id="UP000441208">
    <property type="component" value="Unassembled WGS sequence"/>
</dbReference>